<evidence type="ECO:0000313" key="7">
    <source>
        <dbReference type="Proteomes" id="UP001501570"/>
    </source>
</evidence>
<protein>
    <submittedName>
        <fullName evidence="6">Class I SAM-dependent methyltransferase</fullName>
    </submittedName>
</protein>
<keyword evidence="7" id="KW-1185">Reference proteome</keyword>
<dbReference type="SUPFAM" id="SSF53335">
    <property type="entry name" value="S-adenosyl-L-methionine-dependent methyltransferases"/>
    <property type="match status" value="1"/>
</dbReference>
<evidence type="ECO:0000256" key="4">
    <source>
        <dbReference type="SAM" id="MobiDB-lite"/>
    </source>
</evidence>
<accession>A0ABP9STQ6</accession>
<dbReference type="Gene3D" id="3.40.50.150">
    <property type="entry name" value="Vaccinia Virus protein VP39"/>
    <property type="match status" value="1"/>
</dbReference>
<comment type="caution">
    <text evidence="6">The sequence shown here is derived from an EMBL/GenBank/DDBJ whole genome shotgun (WGS) entry which is preliminary data.</text>
</comment>
<sequence>MSHIGDSDAGDSDTQDSDTQDSDTGDSDREDAVWDAQAAVFDEEPDHGLTDPAVRDAWSALLASVLPAAPASVVDIGCGTGSLAVLLGGAGHRVVGLDASAGMLEVARGKATRHGVTVPLVRADASMPPLQPGSFDVVLVRHLLWAVRAPEAVLARWIGLLAPRGRLVLIEGRWATGAGLSAAECVSLVRRHGREVELRLLDDDTLWGKTITDQRYLLLSR</sequence>
<dbReference type="GO" id="GO:0008168">
    <property type="term" value="F:methyltransferase activity"/>
    <property type="evidence" value="ECO:0007669"/>
    <property type="project" value="UniProtKB-KW"/>
</dbReference>
<dbReference type="GO" id="GO:0032259">
    <property type="term" value="P:methylation"/>
    <property type="evidence" value="ECO:0007669"/>
    <property type="project" value="UniProtKB-KW"/>
</dbReference>
<evidence type="ECO:0000259" key="5">
    <source>
        <dbReference type="Pfam" id="PF08241"/>
    </source>
</evidence>
<evidence type="ECO:0000256" key="2">
    <source>
        <dbReference type="ARBA" id="ARBA00022679"/>
    </source>
</evidence>
<keyword evidence="2" id="KW-0808">Transferase</keyword>
<dbReference type="Pfam" id="PF08241">
    <property type="entry name" value="Methyltransf_11"/>
    <property type="match status" value="1"/>
</dbReference>
<dbReference type="InterPro" id="IPR029063">
    <property type="entry name" value="SAM-dependent_MTases_sf"/>
</dbReference>
<dbReference type="EMBL" id="BAABJQ010000043">
    <property type="protein sequence ID" value="GAA5200489.1"/>
    <property type="molecule type" value="Genomic_DNA"/>
</dbReference>
<keyword evidence="3" id="KW-0949">S-adenosyl-L-methionine</keyword>
<keyword evidence="1 6" id="KW-0489">Methyltransferase</keyword>
<dbReference type="PANTHER" id="PTHR43464:SF19">
    <property type="entry name" value="UBIQUINONE BIOSYNTHESIS O-METHYLTRANSFERASE, MITOCHONDRIAL"/>
    <property type="match status" value="1"/>
</dbReference>
<name>A0ABP9STQ6_9ACTN</name>
<dbReference type="CDD" id="cd02440">
    <property type="entry name" value="AdoMet_MTases"/>
    <property type="match status" value="1"/>
</dbReference>
<organism evidence="6 7">
    <name type="scientific">Rugosimonospora acidiphila</name>
    <dbReference type="NCBI Taxonomy" id="556531"/>
    <lineage>
        <taxon>Bacteria</taxon>
        <taxon>Bacillati</taxon>
        <taxon>Actinomycetota</taxon>
        <taxon>Actinomycetes</taxon>
        <taxon>Micromonosporales</taxon>
        <taxon>Micromonosporaceae</taxon>
        <taxon>Rugosimonospora</taxon>
    </lineage>
</organism>
<feature type="compositionally biased region" description="Acidic residues" evidence="4">
    <location>
        <begin position="8"/>
        <end position="25"/>
    </location>
</feature>
<dbReference type="InterPro" id="IPR013216">
    <property type="entry name" value="Methyltransf_11"/>
</dbReference>
<dbReference type="PANTHER" id="PTHR43464">
    <property type="entry name" value="METHYLTRANSFERASE"/>
    <property type="match status" value="1"/>
</dbReference>
<feature type="region of interest" description="Disordered" evidence="4">
    <location>
        <begin position="1"/>
        <end position="32"/>
    </location>
</feature>
<evidence type="ECO:0000256" key="1">
    <source>
        <dbReference type="ARBA" id="ARBA00022603"/>
    </source>
</evidence>
<reference evidence="7" key="1">
    <citation type="journal article" date="2019" name="Int. J. Syst. Evol. Microbiol.">
        <title>The Global Catalogue of Microorganisms (GCM) 10K type strain sequencing project: providing services to taxonomists for standard genome sequencing and annotation.</title>
        <authorList>
            <consortium name="The Broad Institute Genomics Platform"/>
            <consortium name="The Broad Institute Genome Sequencing Center for Infectious Disease"/>
            <person name="Wu L."/>
            <person name="Ma J."/>
        </authorList>
    </citation>
    <scope>NUCLEOTIDE SEQUENCE [LARGE SCALE GENOMIC DNA]</scope>
    <source>
        <strain evidence="7">JCM 18304</strain>
    </source>
</reference>
<proteinExistence type="predicted"/>
<dbReference type="Proteomes" id="UP001501570">
    <property type="component" value="Unassembled WGS sequence"/>
</dbReference>
<feature type="domain" description="Methyltransferase type 11" evidence="5">
    <location>
        <begin position="74"/>
        <end position="169"/>
    </location>
</feature>
<dbReference type="RefSeq" id="WP_345638512.1">
    <property type="nucleotide sequence ID" value="NZ_BAABJQ010000043.1"/>
</dbReference>
<evidence type="ECO:0000256" key="3">
    <source>
        <dbReference type="ARBA" id="ARBA00022691"/>
    </source>
</evidence>
<evidence type="ECO:0000313" key="6">
    <source>
        <dbReference type="EMBL" id="GAA5200489.1"/>
    </source>
</evidence>
<gene>
    <name evidence="6" type="ORF">GCM10023322_78490</name>
</gene>